<sequence>MAQSINTRADLVTNATSFLGMGDYGKIMIGDRGFEFFDNRNVENYIQIPWEEIDMVIASLMFGGRWIPRFAIKTKSNGTFSFAARKPHKVLREVRKHVDPNKMVRSLGIVQVAKNGLMTLFKRKTK</sequence>
<evidence type="ECO:0000313" key="4">
    <source>
        <dbReference type="Proteomes" id="UP000305541"/>
    </source>
</evidence>
<proteinExistence type="predicted"/>
<dbReference type="PIRSF" id="PIRSF021265">
    <property type="entry name" value="DUF956"/>
    <property type="match status" value="1"/>
</dbReference>
<name>A0A0R2KV12_9LACO</name>
<reference evidence="2 4" key="2">
    <citation type="submission" date="2019-05" db="EMBL/GenBank/DDBJ databases">
        <title>The metagenome of a microbial culture collection derived from dairy environment covers the genomic content of the human microbiome.</title>
        <authorList>
            <person name="Roder T."/>
            <person name="Wuthrich D."/>
            <person name="Sattari Z."/>
            <person name="Von Ah U."/>
            <person name="Bar C."/>
            <person name="Ronchi F."/>
            <person name="Macpherson A.J."/>
            <person name="Ganal-Vonarburg S.C."/>
            <person name="Bruggmann R."/>
            <person name="Vergeres G."/>
        </authorList>
    </citation>
    <scope>NUCLEOTIDE SEQUENCE [LARGE SCALE GENOMIC DNA]</scope>
    <source>
        <strain evidence="2 4">FAM 18815</strain>
    </source>
</reference>
<dbReference type="PATRIC" id="fig|331679.3.peg.618"/>
<dbReference type="STRING" id="331679.IV81_GL000611"/>
<dbReference type="EMBL" id="VBTH01000011">
    <property type="protein sequence ID" value="TLQ03980.1"/>
    <property type="molecule type" value="Genomic_DNA"/>
</dbReference>
<evidence type="ECO:0000313" key="1">
    <source>
        <dbReference type="EMBL" id="KRN93329.1"/>
    </source>
</evidence>
<evidence type="ECO:0000313" key="2">
    <source>
        <dbReference type="EMBL" id="TLQ03980.1"/>
    </source>
</evidence>
<keyword evidence="3" id="KW-1185">Reference proteome</keyword>
<reference evidence="1 3" key="1">
    <citation type="journal article" date="2015" name="Genome Announc.">
        <title>Expanding the biotechnology potential of lactobacilli through comparative genomics of 213 strains and associated genera.</title>
        <authorList>
            <person name="Sun Z."/>
            <person name="Harris H.M."/>
            <person name="McCann A."/>
            <person name="Guo C."/>
            <person name="Argimon S."/>
            <person name="Zhang W."/>
            <person name="Yang X."/>
            <person name="Jeffery I.B."/>
            <person name="Cooney J.C."/>
            <person name="Kagawa T.F."/>
            <person name="Liu W."/>
            <person name="Song Y."/>
            <person name="Salvetti E."/>
            <person name="Wrobel A."/>
            <person name="Rasinkangas P."/>
            <person name="Parkhill J."/>
            <person name="Rea M.C."/>
            <person name="O'Sullivan O."/>
            <person name="Ritari J."/>
            <person name="Douillard F.P."/>
            <person name="Paul Ross R."/>
            <person name="Yang R."/>
            <person name="Briner A.E."/>
            <person name="Felis G.E."/>
            <person name="de Vos W.M."/>
            <person name="Barrangou R."/>
            <person name="Klaenhammer T.R."/>
            <person name="Caufield P.W."/>
            <person name="Cui Y."/>
            <person name="Zhang H."/>
            <person name="O'Toole P.W."/>
        </authorList>
    </citation>
    <scope>NUCLEOTIDE SEQUENCE [LARGE SCALE GENOMIC DNA]</scope>
    <source>
        <strain evidence="1 3">DSM 18001</strain>
    </source>
</reference>
<evidence type="ECO:0000313" key="3">
    <source>
        <dbReference type="Proteomes" id="UP000051859"/>
    </source>
</evidence>
<dbReference type="Proteomes" id="UP000051859">
    <property type="component" value="Unassembled WGS sequence"/>
</dbReference>
<dbReference type="Proteomes" id="UP000305541">
    <property type="component" value="Unassembled WGS sequence"/>
</dbReference>
<dbReference type="OrthoDB" id="1646215at2"/>
<dbReference type="InterPro" id="IPR010360">
    <property type="entry name" value="DUF956"/>
</dbReference>
<gene>
    <name evidence="2" type="ORF">FEZ51_06845</name>
    <name evidence="1" type="ORF">IV81_GL000611</name>
</gene>
<accession>A0A0R2KV12</accession>
<dbReference type="RefSeq" id="WP_057803864.1">
    <property type="nucleotide sequence ID" value="NZ_JQBX01000017.1"/>
</dbReference>
<organism evidence="1 3">
    <name type="scientific">Pediococcus stilesii</name>
    <dbReference type="NCBI Taxonomy" id="331679"/>
    <lineage>
        <taxon>Bacteria</taxon>
        <taxon>Bacillati</taxon>
        <taxon>Bacillota</taxon>
        <taxon>Bacilli</taxon>
        <taxon>Lactobacillales</taxon>
        <taxon>Lactobacillaceae</taxon>
        <taxon>Pediococcus</taxon>
    </lineage>
</organism>
<dbReference type="AlphaFoldDB" id="A0A0R2KV12"/>
<dbReference type="Pfam" id="PF06115">
    <property type="entry name" value="DUF956"/>
    <property type="match status" value="1"/>
</dbReference>
<comment type="caution">
    <text evidence="1">The sequence shown here is derived from an EMBL/GenBank/DDBJ whole genome shotgun (WGS) entry which is preliminary data.</text>
</comment>
<dbReference type="EMBL" id="JQBX01000017">
    <property type="protein sequence ID" value="KRN93329.1"/>
    <property type="molecule type" value="Genomic_DNA"/>
</dbReference>
<protein>
    <submittedName>
        <fullName evidence="2">DUF956 family protein</fullName>
    </submittedName>
</protein>